<keyword evidence="2" id="KW-1185">Reference proteome</keyword>
<dbReference type="Pfam" id="PF11746">
    <property type="entry name" value="DUF3303"/>
    <property type="match status" value="1"/>
</dbReference>
<evidence type="ECO:0000313" key="2">
    <source>
        <dbReference type="Proteomes" id="UP001272097"/>
    </source>
</evidence>
<gene>
    <name evidence="1" type="ORF">RFM51_30595</name>
</gene>
<dbReference type="InterPro" id="IPR021734">
    <property type="entry name" value="DUF3303"/>
</dbReference>
<dbReference type="RefSeq" id="WP_320217886.1">
    <property type="nucleotide sequence ID" value="NZ_JAVIIS010000101.1"/>
</dbReference>
<organism evidence="1 2">
    <name type="scientific">Mesorhizobium australafricanum</name>
    <dbReference type="NCBI Taxonomy" id="3072311"/>
    <lineage>
        <taxon>Bacteria</taxon>
        <taxon>Pseudomonadati</taxon>
        <taxon>Pseudomonadota</taxon>
        <taxon>Alphaproteobacteria</taxon>
        <taxon>Hyphomicrobiales</taxon>
        <taxon>Phyllobacteriaceae</taxon>
        <taxon>Mesorhizobium</taxon>
    </lineage>
</organism>
<dbReference type="EMBL" id="JAVIIS010000101">
    <property type="protein sequence ID" value="MDX8443909.1"/>
    <property type="molecule type" value="Genomic_DNA"/>
</dbReference>
<comment type="caution">
    <text evidence="1">The sequence shown here is derived from an EMBL/GenBank/DDBJ whole genome shotgun (WGS) entry which is preliminary data.</text>
</comment>
<name>A0ABU4X6F8_9HYPH</name>
<accession>A0ABU4X6F8</accession>
<dbReference type="Proteomes" id="UP001272097">
    <property type="component" value="Unassembled WGS sequence"/>
</dbReference>
<reference evidence="1 2" key="1">
    <citation type="submission" date="2023-08" db="EMBL/GenBank/DDBJ databases">
        <title>Implementing the SeqCode for naming new Mesorhizobium species isolated from Vachellia karroo root nodules.</title>
        <authorList>
            <person name="Van Lill M."/>
        </authorList>
    </citation>
    <scope>NUCLEOTIDE SEQUENCE [LARGE SCALE GENOMIC DNA]</scope>
    <source>
        <strain evidence="1 2">VK3E</strain>
    </source>
</reference>
<evidence type="ECO:0000313" key="1">
    <source>
        <dbReference type="EMBL" id="MDX8443909.1"/>
    </source>
</evidence>
<protein>
    <submittedName>
        <fullName evidence="1">DUF3303 family protein</fullName>
    </submittedName>
</protein>
<sequence length="103" mass="11992">MKYLVNWNERPQGSAIEYENAQKRILKIFQHWEIPSEVKVHAFVVRVGEWGGSMLCEADDPLIIHKTCSTFPALQFNVHQVVDIQDAVRVEMEAIKWRDELPS</sequence>
<proteinExistence type="predicted"/>